<dbReference type="KEGG" id="nta:107793842"/>
<accession>A0A1S4A5C1</accession>
<dbReference type="RefSeq" id="XP_016471771.1">
    <property type="nucleotide sequence ID" value="XM_016616285.1"/>
</dbReference>
<sequence>MCRLILTRNHDSELNEATEEYEDQVVVHKFQGDLRQIINERRRIYGATAGQKLQEMVVDKTSNIVSMAAPGLNAGHIFEQPKIAAILAVKDQSKPHFDVPASTVLARLHNNVVVEKCLLFPTIHSIHGQHLATAVSNLETIVPLNFTFDRTLAMSASTHTVTDTVPLVTNVVVQDSKELGQFASIGQTTMQQASTSGKQFEGQELKDAAALFHVPAGVVKGPGPGQQFDKAGQVLSSTTGAAPAVIKNKLPGDIPAIRALATIYKAVGKAIDQATIGVKANTVDVVGKEHVGVLELEDATKIGYKVVNLEGTGAGNKEAATTFETGAHKIHQVTLMMVCKQLHCKLVSRL</sequence>
<dbReference type="PaxDb" id="4097-A0A1S4A5C1"/>
<dbReference type="OrthoDB" id="10279109at2759"/>
<dbReference type="AlphaFoldDB" id="A0A1S4A5C1"/>
<proteinExistence type="predicted"/>
<reference evidence="1" key="1">
    <citation type="submission" date="2025-08" db="UniProtKB">
        <authorList>
            <consortium name="RefSeq"/>
        </authorList>
    </citation>
    <scope>IDENTIFICATION</scope>
</reference>
<protein>
    <submittedName>
        <fullName evidence="1">Uncharacterized protein isoform X1</fullName>
    </submittedName>
</protein>
<gene>
    <name evidence="1" type="primary">LOC107793842</name>
</gene>
<evidence type="ECO:0000313" key="1">
    <source>
        <dbReference type="RefSeq" id="XP_016471771.1"/>
    </source>
</evidence>
<name>A0A1S4A5C1_TOBAC</name>
<organism evidence="1">
    <name type="scientific">Nicotiana tabacum</name>
    <name type="common">Common tobacco</name>
    <dbReference type="NCBI Taxonomy" id="4097"/>
    <lineage>
        <taxon>Eukaryota</taxon>
        <taxon>Viridiplantae</taxon>
        <taxon>Streptophyta</taxon>
        <taxon>Embryophyta</taxon>
        <taxon>Tracheophyta</taxon>
        <taxon>Spermatophyta</taxon>
        <taxon>Magnoliopsida</taxon>
        <taxon>eudicotyledons</taxon>
        <taxon>Gunneridae</taxon>
        <taxon>Pentapetalae</taxon>
        <taxon>asterids</taxon>
        <taxon>lamiids</taxon>
        <taxon>Solanales</taxon>
        <taxon>Solanaceae</taxon>
        <taxon>Nicotianoideae</taxon>
        <taxon>Nicotianeae</taxon>
        <taxon>Nicotiana</taxon>
    </lineage>
</organism>